<sequence length="120" mass="13348">MKHRPAREAYRRWLDAQSDPASADAKVTEKGVEPAKATWPKLPATLPFAGYVVWFYASLTFLDIRFDHQRFAVVTQHVENPAEAFYFDHLDAAYGHATDASEPCLILFAEAAGAPVRVVG</sequence>
<evidence type="ECO:0000313" key="1">
    <source>
        <dbReference type="EMBL" id="VVD82702.1"/>
    </source>
</evidence>
<dbReference type="AlphaFoldDB" id="A0A5E4T677"/>
<dbReference type="RefSeq" id="WP_150667973.1">
    <property type="nucleotide sequence ID" value="NZ_CABPSB010000003.1"/>
</dbReference>
<evidence type="ECO:0000313" key="2">
    <source>
        <dbReference type="Proteomes" id="UP000406256"/>
    </source>
</evidence>
<dbReference type="EMBL" id="CABPSB010000003">
    <property type="protein sequence ID" value="VVD82702.1"/>
    <property type="molecule type" value="Genomic_DNA"/>
</dbReference>
<gene>
    <name evidence="1" type="ORF">PAN31108_01190</name>
</gene>
<dbReference type="OrthoDB" id="8943056at2"/>
<protein>
    <submittedName>
        <fullName evidence="1">Uncharacterized protein</fullName>
    </submittedName>
</protein>
<dbReference type="Proteomes" id="UP000406256">
    <property type="component" value="Unassembled WGS sequence"/>
</dbReference>
<accession>A0A5E4T677</accession>
<proteinExistence type="predicted"/>
<organism evidence="1 2">
    <name type="scientific">Pandoraea anhela</name>
    <dbReference type="NCBI Taxonomy" id="2508295"/>
    <lineage>
        <taxon>Bacteria</taxon>
        <taxon>Pseudomonadati</taxon>
        <taxon>Pseudomonadota</taxon>
        <taxon>Betaproteobacteria</taxon>
        <taxon>Burkholderiales</taxon>
        <taxon>Burkholderiaceae</taxon>
        <taxon>Pandoraea</taxon>
    </lineage>
</organism>
<reference evidence="1 2" key="1">
    <citation type="submission" date="2019-08" db="EMBL/GenBank/DDBJ databases">
        <authorList>
            <person name="Peeters C."/>
        </authorList>
    </citation>
    <scope>NUCLEOTIDE SEQUENCE [LARGE SCALE GENOMIC DNA]</scope>
    <source>
        <strain evidence="1 2">LMG 31108</strain>
    </source>
</reference>
<keyword evidence="2" id="KW-1185">Reference proteome</keyword>
<name>A0A5E4T677_9BURK</name>